<accession>A0A455ZBC5</accession>
<evidence type="ECO:0000256" key="4">
    <source>
        <dbReference type="PROSITE-ProRule" id="PRU00808"/>
    </source>
</evidence>
<dbReference type="GO" id="GO:0043161">
    <property type="term" value="P:proteasome-mediated ubiquitin-dependent protein catabolic process"/>
    <property type="evidence" value="ECO:0007669"/>
    <property type="project" value="InterPro"/>
</dbReference>
<dbReference type="InterPro" id="IPR029055">
    <property type="entry name" value="Ntn_hydrolases_N"/>
</dbReference>
<dbReference type="InterPro" id="IPR033812">
    <property type="entry name" value="Proteasome_alpha_type_5"/>
</dbReference>
<dbReference type="Pfam" id="PF10584">
    <property type="entry name" value="Proteasome_A_N"/>
    <property type="match status" value="1"/>
</dbReference>
<dbReference type="InterPro" id="IPR050115">
    <property type="entry name" value="Proteasome_alpha"/>
</dbReference>
<evidence type="ECO:0000259" key="6">
    <source>
        <dbReference type="PROSITE" id="PS00388"/>
    </source>
</evidence>
<dbReference type="InterPro" id="IPR000426">
    <property type="entry name" value="Proteasome_asu_N"/>
</dbReference>
<dbReference type="Pfam" id="PF00227">
    <property type="entry name" value="Proteasome"/>
    <property type="match status" value="1"/>
</dbReference>
<dbReference type="GO" id="GO:0005634">
    <property type="term" value="C:nucleus"/>
    <property type="evidence" value="ECO:0007669"/>
    <property type="project" value="UniProtKB-SubCell"/>
</dbReference>
<keyword evidence="3 5" id="KW-0539">Nucleus</keyword>
<comment type="similarity">
    <text evidence="4 5">Belongs to the peptidase T1A family.</text>
</comment>
<dbReference type="FunFam" id="3.60.20.10:FF:000054">
    <property type="entry name" value="Proteasome subunit alpha type"/>
    <property type="match status" value="1"/>
</dbReference>
<dbReference type="InterPro" id="IPR001353">
    <property type="entry name" value="Proteasome_sua/b"/>
</dbReference>
<name>A0A455ZBC5_9STRA</name>
<dbReference type="SMART" id="SM00948">
    <property type="entry name" value="Proteasome_A_N"/>
    <property type="match status" value="1"/>
</dbReference>
<dbReference type="GO" id="GO:0005737">
    <property type="term" value="C:cytoplasm"/>
    <property type="evidence" value="ECO:0007669"/>
    <property type="project" value="UniProtKB-SubCell"/>
</dbReference>
<protein>
    <recommendedName>
        <fullName evidence="5">Proteasome subunit alpha type</fullName>
    </recommendedName>
</protein>
<dbReference type="PROSITE" id="PS00388">
    <property type="entry name" value="PROTEASOME_ALPHA_1"/>
    <property type="match status" value="1"/>
</dbReference>
<dbReference type="InterPro" id="IPR023332">
    <property type="entry name" value="Proteasome_alpha-type"/>
</dbReference>
<reference evidence="7" key="1">
    <citation type="journal article" date="2019" name="Mar. Biotechnol.">
        <title>Production of Lipids and Proteome Variation in a Chilean Thraustochytrium striatum Strain Cultured under Different Growth Conditions.</title>
        <authorList>
            <person name="Shene C."/>
            <person name="Garces M."/>
            <person name="Vergara D."/>
            <person name="Pena J."/>
            <person name="Claverol S."/>
            <person name="Rubilar M."/>
            <person name="Leyton A."/>
        </authorList>
    </citation>
    <scope>NUCLEOTIDE SEQUENCE</scope>
</reference>
<evidence type="ECO:0000313" key="7">
    <source>
        <dbReference type="EMBL" id="DAC74101.1"/>
    </source>
</evidence>
<dbReference type="GO" id="GO:0019773">
    <property type="term" value="C:proteasome core complex, alpha-subunit complex"/>
    <property type="evidence" value="ECO:0007669"/>
    <property type="project" value="UniProtKB-UniRule"/>
</dbReference>
<dbReference type="NCBIfam" id="NF003075">
    <property type="entry name" value="PRK03996.1"/>
    <property type="match status" value="1"/>
</dbReference>
<evidence type="ECO:0000256" key="3">
    <source>
        <dbReference type="ARBA" id="ARBA00023242"/>
    </source>
</evidence>
<evidence type="ECO:0000256" key="5">
    <source>
        <dbReference type="RuleBase" id="RU000551"/>
    </source>
</evidence>
<dbReference type="PANTHER" id="PTHR11599">
    <property type="entry name" value="PROTEASOME SUBUNIT ALPHA/BETA"/>
    <property type="match status" value="1"/>
</dbReference>
<feature type="domain" description="Proteasome alpha-type subunits" evidence="6">
    <location>
        <begin position="8"/>
        <end position="30"/>
    </location>
</feature>
<proteinExistence type="evidence at transcript level"/>
<sequence length="245" mass="26615">MFATRSEYDRGINTFSPEGRLFQVEYALQAIKLGSTAIGVRTDHGVILAVEKRQTSPLVEADSVEKIMEIDHHIGAAMSGLVADARTLVDKARVEAQNHLFTYNEPMRSASVAQCLSDVAIGFGKGDDMPTRPFGVALLLAGCDENGPQLYKTDPKGTYSEWDALAIGSGSEGATNALQEEYNKNLSLDDGLTLALKVLKQVMEEKVDVSNVEVATVTMEDGYKLLDKERLQQTINTLNVSATTI</sequence>
<dbReference type="PROSITE" id="PS51475">
    <property type="entry name" value="PROTEASOME_ALPHA_2"/>
    <property type="match status" value="1"/>
</dbReference>
<keyword evidence="2 4" id="KW-0647">Proteasome</keyword>
<dbReference type="EMBL" id="BK010465">
    <property type="protein sequence ID" value="DAC74101.1"/>
    <property type="molecule type" value="mRNA"/>
</dbReference>
<comment type="subcellular location">
    <subcellularLocation>
        <location evidence="5">Cytoplasm</location>
    </subcellularLocation>
    <subcellularLocation>
        <location evidence="5">Nucleus</location>
    </subcellularLocation>
</comment>
<dbReference type="Gene3D" id="3.60.20.10">
    <property type="entry name" value="Glutamine Phosphoribosylpyrophosphate, subunit 1, domain 1"/>
    <property type="match status" value="1"/>
</dbReference>
<evidence type="ECO:0000256" key="1">
    <source>
        <dbReference type="ARBA" id="ARBA00022490"/>
    </source>
</evidence>
<dbReference type="AlphaFoldDB" id="A0A455ZBC5"/>
<keyword evidence="1 5" id="KW-0963">Cytoplasm</keyword>
<comment type="subunit">
    <text evidence="5">The 26S proteasome consists of a 20S proteasome core and two 19S regulatory subunits.</text>
</comment>
<evidence type="ECO:0000256" key="2">
    <source>
        <dbReference type="ARBA" id="ARBA00022942"/>
    </source>
</evidence>
<dbReference type="SUPFAM" id="SSF56235">
    <property type="entry name" value="N-terminal nucleophile aminohydrolases (Ntn hydrolases)"/>
    <property type="match status" value="1"/>
</dbReference>
<organism evidence="7">
    <name type="scientific">Thraustochytrium sp. LLF1b</name>
    <dbReference type="NCBI Taxonomy" id="1112570"/>
    <lineage>
        <taxon>Eukaryota</taxon>
        <taxon>Sar</taxon>
        <taxon>Stramenopiles</taxon>
        <taxon>Bigyra</taxon>
        <taxon>Labyrinthulomycetes</taxon>
        <taxon>Thraustochytrida</taxon>
        <taxon>Thraustochytriidae</taxon>
        <taxon>Thraustochytrium</taxon>
    </lineage>
</organism>
<dbReference type="CDD" id="cd03753">
    <property type="entry name" value="proteasome_alpha_type_5"/>
    <property type="match status" value="1"/>
</dbReference>